<keyword evidence="10" id="KW-1185">Reference proteome</keyword>
<dbReference type="GO" id="GO:0055085">
    <property type="term" value="P:transmembrane transport"/>
    <property type="evidence" value="ECO:0007669"/>
    <property type="project" value="InterPro"/>
</dbReference>
<evidence type="ECO:0000256" key="7">
    <source>
        <dbReference type="RuleBase" id="RU363032"/>
    </source>
</evidence>
<dbReference type="AlphaFoldDB" id="A0A8J8MBG3"/>
<protein>
    <submittedName>
        <fullName evidence="9">Sugar ABC transporter permease</fullName>
    </submittedName>
</protein>
<evidence type="ECO:0000259" key="8">
    <source>
        <dbReference type="PROSITE" id="PS50928"/>
    </source>
</evidence>
<dbReference type="PANTHER" id="PTHR43005:SF1">
    <property type="entry name" value="SPERMIDINE_PUTRESCINE TRANSPORT SYSTEM PERMEASE PROTEIN"/>
    <property type="match status" value="1"/>
</dbReference>
<organism evidence="9 10">
    <name type="scientific">Vallitalea guaymasensis</name>
    <dbReference type="NCBI Taxonomy" id="1185412"/>
    <lineage>
        <taxon>Bacteria</taxon>
        <taxon>Bacillati</taxon>
        <taxon>Bacillota</taxon>
        <taxon>Clostridia</taxon>
        <taxon>Lachnospirales</taxon>
        <taxon>Vallitaleaceae</taxon>
        <taxon>Vallitalea</taxon>
    </lineage>
</organism>
<dbReference type="InterPro" id="IPR000515">
    <property type="entry name" value="MetI-like"/>
</dbReference>
<evidence type="ECO:0000313" key="10">
    <source>
        <dbReference type="Proteomes" id="UP000677305"/>
    </source>
</evidence>
<feature type="domain" description="ABC transmembrane type-1" evidence="8">
    <location>
        <begin position="75"/>
        <end position="289"/>
    </location>
</feature>
<feature type="transmembrane region" description="Helical" evidence="7">
    <location>
        <begin position="273"/>
        <end position="292"/>
    </location>
</feature>
<keyword evidence="4 7" id="KW-0812">Transmembrane</keyword>
<dbReference type="Gene3D" id="1.10.3720.10">
    <property type="entry name" value="MetI-like"/>
    <property type="match status" value="1"/>
</dbReference>
<dbReference type="CDD" id="cd06261">
    <property type="entry name" value="TM_PBP2"/>
    <property type="match status" value="1"/>
</dbReference>
<keyword evidence="2 7" id="KW-0813">Transport</keyword>
<feature type="transmembrane region" description="Helical" evidence="7">
    <location>
        <begin position="163"/>
        <end position="185"/>
    </location>
</feature>
<dbReference type="SUPFAM" id="SSF161098">
    <property type="entry name" value="MetI-like"/>
    <property type="match status" value="1"/>
</dbReference>
<dbReference type="PANTHER" id="PTHR43005">
    <property type="entry name" value="BLR7065 PROTEIN"/>
    <property type="match status" value="1"/>
</dbReference>
<feature type="transmembrane region" description="Helical" evidence="7">
    <location>
        <begin position="224"/>
        <end position="242"/>
    </location>
</feature>
<feature type="transmembrane region" description="Helical" evidence="7">
    <location>
        <begin position="112"/>
        <end position="132"/>
    </location>
</feature>
<evidence type="ECO:0000256" key="6">
    <source>
        <dbReference type="ARBA" id="ARBA00023136"/>
    </source>
</evidence>
<feature type="transmembrane region" description="Helical" evidence="7">
    <location>
        <begin position="20"/>
        <end position="42"/>
    </location>
</feature>
<keyword evidence="5 7" id="KW-1133">Transmembrane helix</keyword>
<evidence type="ECO:0000256" key="5">
    <source>
        <dbReference type="ARBA" id="ARBA00022989"/>
    </source>
</evidence>
<feature type="transmembrane region" description="Helical" evidence="7">
    <location>
        <begin position="79"/>
        <end position="100"/>
    </location>
</feature>
<name>A0A8J8MBG3_9FIRM</name>
<accession>A0A8J8MBG3</accession>
<dbReference type="PROSITE" id="PS50928">
    <property type="entry name" value="ABC_TM1"/>
    <property type="match status" value="1"/>
</dbReference>
<evidence type="ECO:0000256" key="4">
    <source>
        <dbReference type="ARBA" id="ARBA00022692"/>
    </source>
</evidence>
<proteinExistence type="inferred from homology"/>
<evidence type="ECO:0000256" key="1">
    <source>
        <dbReference type="ARBA" id="ARBA00004651"/>
    </source>
</evidence>
<dbReference type="KEGG" id="vgu:HYG85_13485"/>
<reference evidence="9 10" key="1">
    <citation type="submission" date="2020-07" db="EMBL/GenBank/DDBJ databases">
        <title>Vallitalea guaymasensis genome.</title>
        <authorList>
            <person name="Postec A."/>
        </authorList>
    </citation>
    <scope>NUCLEOTIDE SEQUENCE [LARGE SCALE GENOMIC DNA]</scope>
    <source>
        <strain evidence="9 10">Ra1766G1</strain>
    </source>
</reference>
<dbReference type="EMBL" id="CP058561">
    <property type="protein sequence ID" value="QUH29867.1"/>
    <property type="molecule type" value="Genomic_DNA"/>
</dbReference>
<comment type="similarity">
    <text evidence="7">Belongs to the binding-protein-dependent transport system permease family.</text>
</comment>
<dbReference type="GO" id="GO:0005886">
    <property type="term" value="C:plasma membrane"/>
    <property type="evidence" value="ECO:0007669"/>
    <property type="project" value="UniProtKB-SubCell"/>
</dbReference>
<evidence type="ECO:0000256" key="2">
    <source>
        <dbReference type="ARBA" id="ARBA00022448"/>
    </source>
</evidence>
<evidence type="ECO:0000256" key="3">
    <source>
        <dbReference type="ARBA" id="ARBA00022475"/>
    </source>
</evidence>
<dbReference type="InterPro" id="IPR035906">
    <property type="entry name" value="MetI-like_sf"/>
</dbReference>
<evidence type="ECO:0000313" key="9">
    <source>
        <dbReference type="EMBL" id="QUH29867.1"/>
    </source>
</evidence>
<keyword evidence="3" id="KW-1003">Cell membrane</keyword>
<comment type="subcellular location">
    <subcellularLocation>
        <location evidence="1 7">Cell membrane</location>
        <topology evidence="1 7">Multi-pass membrane protein</topology>
    </subcellularLocation>
</comment>
<dbReference type="Pfam" id="PF00528">
    <property type="entry name" value="BPD_transp_1"/>
    <property type="match status" value="1"/>
</dbReference>
<keyword evidence="6 7" id="KW-0472">Membrane</keyword>
<gene>
    <name evidence="9" type="ORF">HYG85_13485</name>
</gene>
<dbReference type="RefSeq" id="WP_212690120.1">
    <property type="nucleotide sequence ID" value="NZ_CP058561.1"/>
</dbReference>
<sequence>MFPSFNKSRLSRKANMKSMLFLPTIIILLVTIAYPFLCNIYYSFTNYTLVKPVKTFIMFNNYIEICKSDYFIETIIRTILWTCSNITFMLILGLSTALLLNTNIKGTTIIKGSILIPWVLPEIVTGYCWKWMLSSDYGIINNILEKFNLISADFSWFRSGSTAMGVAILANVWRAFPFMALMFYAKLKTLSREQLEAAKIDGAGTLQTFIHITLPYLKNSIQTVCLLAFIWTFNSFGIIYSLTGGGPINKTETFPFIVQKTAFQYYEFGEASTMSIIMFLIMTLVLLAIYLIPKTISKIIKSN</sequence>
<dbReference type="Proteomes" id="UP000677305">
    <property type="component" value="Chromosome"/>
</dbReference>